<dbReference type="AlphaFoldDB" id="A0A4Y2WI83"/>
<evidence type="ECO:0000313" key="1">
    <source>
        <dbReference type="EMBL" id="GBO36070.1"/>
    </source>
</evidence>
<dbReference type="Proteomes" id="UP000499080">
    <property type="component" value="Unassembled WGS sequence"/>
</dbReference>
<proteinExistence type="predicted"/>
<gene>
    <name evidence="1" type="ORF">AVEN_69543_1</name>
</gene>
<name>A0A4Y2WI83_ARAVE</name>
<reference evidence="1 2" key="1">
    <citation type="journal article" date="2019" name="Sci. Rep.">
        <title>Orb-weaving spider Araneus ventricosus genome elucidates the spidroin gene catalogue.</title>
        <authorList>
            <person name="Kono N."/>
            <person name="Nakamura H."/>
            <person name="Ohtoshi R."/>
            <person name="Moran D.A.P."/>
            <person name="Shinohara A."/>
            <person name="Yoshida Y."/>
            <person name="Fujiwara M."/>
            <person name="Mori M."/>
            <person name="Tomita M."/>
            <person name="Arakawa K."/>
        </authorList>
    </citation>
    <scope>NUCLEOTIDE SEQUENCE [LARGE SCALE GENOMIC DNA]</scope>
</reference>
<organism evidence="1 2">
    <name type="scientific">Araneus ventricosus</name>
    <name type="common">Orbweaver spider</name>
    <name type="synonym">Epeira ventricosa</name>
    <dbReference type="NCBI Taxonomy" id="182803"/>
    <lineage>
        <taxon>Eukaryota</taxon>
        <taxon>Metazoa</taxon>
        <taxon>Ecdysozoa</taxon>
        <taxon>Arthropoda</taxon>
        <taxon>Chelicerata</taxon>
        <taxon>Arachnida</taxon>
        <taxon>Araneae</taxon>
        <taxon>Araneomorphae</taxon>
        <taxon>Entelegynae</taxon>
        <taxon>Araneoidea</taxon>
        <taxon>Araneidae</taxon>
        <taxon>Araneus</taxon>
    </lineage>
</organism>
<sequence>MLATSLSRQECKLETTLKQVNANELVTTLQTCHKLAASHSLQTIAKTEYEDNLRFERTPDIPLPKPVVLTTQPARLCEVKIDCANRWCI</sequence>
<accession>A0A4Y2WI83</accession>
<comment type="caution">
    <text evidence="1">The sequence shown here is derived from an EMBL/GenBank/DDBJ whole genome shotgun (WGS) entry which is preliminary data.</text>
</comment>
<evidence type="ECO:0000313" key="2">
    <source>
        <dbReference type="Proteomes" id="UP000499080"/>
    </source>
</evidence>
<protein>
    <submittedName>
        <fullName evidence="1">Uncharacterized protein</fullName>
    </submittedName>
</protein>
<dbReference type="EMBL" id="BGPR01060141">
    <property type="protein sequence ID" value="GBO36070.1"/>
    <property type="molecule type" value="Genomic_DNA"/>
</dbReference>
<keyword evidence="2" id="KW-1185">Reference proteome</keyword>